<gene>
    <name evidence="10" type="primary">macB</name>
    <name evidence="10" type="ORF">BVI061214_00950</name>
</gene>
<dbReference type="Pfam" id="PF12704">
    <property type="entry name" value="MacB_PCD"/>
    <property type="match status" value="1"/>
</dbReference>
<feature type="domain" description="ABC3 transporter permease C-terminal" evidence="8">
    <location>
        <begin position="256"/>
        <end position="372"/>
    </location>
</feature>
<dbReference type="InterPro" id="IPR050250">
    <property type="entry name" value="Macrolide_Exporter_MacB"/>
</dbReference>
<feature type="transmembrane region" description="Helical" evidence="7">
    <location>
        <begin position="254"/>
        <end position="274"/>
    </location>
</feature>
<sequence>MEVFALVLRNLMARPVRSLLTLLGVLVATSSMVLFLSFGEGLRRALFQELSRVGPAIQVVPEGTEGFGFSPSPEITPETFQALSQAGKALGVRAVIPTLLLTRGGFDPNTSFFFQGLPPGVAPDLLYPGVKAREGRLLPSEKGAVVGGRIAKRNGLSLGSSLRLSPKVTLKVEGILEEAGGLADNLIFVPLPVLQEVLGTRNFSAVLVALNPGQKAEEVARALERAVPGVKAQTTSEVMRFAERALRISDLVRFGISLVALTVGGLLVANTVMMSVYERIREFGVMRALGARRGFIFRLVLLEALLLALMGGLLGLGVGSLASSAINLYTLDQVGLALSAVTARLSLFALGIALLLGLTAGLLPAYNASRIPVVEALGRV</sequence>
<name>A0A0M9ADD3_THEAQ</name>
<dbReference type="Proteomes" id="UP000037685">
    <property type="component" value="Unassembled WGS sequence"/>
</dbReference>
<organism evidence="10 11">
    <name type="scientific">Thermus aquaticus</name>
    <dbReference type="NCBI Taxonomy" id="271"/>
    <lineage>
        <taxon>Bacteria</taxon>
        <taxon>Thermotogati</taxon>
        <taxon>Deinococcota</taxon>
        <taxon>Deinococci</taxon>
        <taxon>Thermales</taxon>
        <taxon>Thermaceae</taxon>
        <taxon>Thermus</taxon>
    </lineage>
</organism>
<comment type="similarity">
    <text evidence="6">Belongs to the ABC-4 integral membrane protein family.</text>
</comment>
<evidence type="ECO:0000259" key="9">
    <source>
        <dbReference type="Pfam" id="PF12704"/>
    </source>
</evidence>
<keyword evidence="10" id="KW-0547">Nucleotide-binding</keyword>
<accession>A0A0M9ADD3</accession>
<dbReference type="InterPro" id="IPR025857">
    <property type="entry name" value="MacB_PCD"/>
</dbReference>
<evidence type="ECO:0000259" key="8">
    <source>
        <dbReference type="Pfam" id="PF02687"/>
    </source>
</evidence>
<dbReference type="AlphaFoldDB" id="A0A0M9ADD3"/>
<evidence type="ECO:0000256" key="6">
    <source>
        <dbReference type="ARBA" id="ARBA00038076"/>
    </source>
</evidence>
<dbReference type="PATRIC" id="fig|271.14.peg.1025"/>
<dbReference type="EMBL" id="LHCI01000106">
    <property type="protein sequence ID" value="KOX89769.1"/>
    <property type="molecule type" value="Genomic_DNA"/>
</dbReference>
<dbReference type="GO" id="GO:0005886">
    <property type="term" value="C:plasma membrane"/>
    <property type="evidence" value="ECO:0007669"/>
    <property type="project" value="UniProtKB-SubCell"/>
</dbReference>
<dbReference type="GO" id="GO:0016787">
    <property type="term" value="F:hydrolase activity"/>
    <property type="evidence" value="ECO:0007669"/>
    <property type="project" value="UniProtKB-KW"/>
</dbReference>
<reference evidence="11" key="1">
    <citation type="submission" date="2015-07" db="EMBL/GenBank/DDBJ databases">
        <authorList>
            <person name="Zylicz-Stachula A."/>
            <person name="Jezewska-Frackowiak J."/>
            <person name="Czajkowska E."/>
            <person name="Skowron P.M."/>
        </authorList>
    </citation>
    <scope>NUCLEOTIDE SEQUENCE [LARGE SCALE GENOMIC DNA]</scope>
    <source>
        <strain evidence="11">ATCC 25104 / DSM 625 / JCM 10724 / NBRC 103206 / NCIMB 11243 / YT-1</strain>
    </source>
</reference>
<evidence type="ECO:0000313" key="11">
    <source>
        <dbReference type="Proteomes" id="UP000037685"/>
    </source>
</evidence>
<feature type="transmembrane region" description="Helical" evidence="7">
    <location>
        <begin position="295"/>
        <end position="316"/>
    </location>
</feature>
<evidence type="ECO:0000313" key="10">
    <source>
        <dbReference type="EMBL" id="KOX89769.1"/>
    </source>
</evidence>
<dbReference type="InterPro" id="IPR003838">
    <property type="entry name" value="ABC3_permease_C"/>
</dbReference>
<feature type="domain" description="MacB-like periplasmic core" evidence="9">
    <location>
        <begin position="18"/>
        <end position="225"/>
    </location>
</feature>
<evidence type="ECO:0000256" key="7">
    <source>
        <dbReference type="SAM" id="Phobius"/>
    </source>
</evidence>
<dbReference type="GO" id="GO:0022857">
    <property type="term" value="F:transmembrane transporter activity"/>
    <property type="evidence" value="ECO:0007669"/>
    <property type="project" value="TreeGrafter"/>
</dbReference>
<keyword evidence="10" id="KW-0067">ATP-binding</keyword>
<protein>
    <submittedName>
        <fullName evidence="10">Macrolide export ATP-binding/permease protein MacB</fullName>
        <ecNumber evidence="10">3.6.3.-</ecNumber>
    </submittedName>
</protein>
<keyword evidence="3 7" id="KW-0812">Transmembrane</keyword>
<evidence type="ECO:0000256" key="4">
    <source>
        <dbReference type="ARBA" id="ARBA00022989"/>
    </source>
</evidence>
<dbReference type="RefSeq" id="WP_053767517.1">
    <property type="nucleotide sequence ID" value="NZ_LHCI01000106.1"/>
</dbReference>
<evidence type="ECO:0000256" key="2">
    <source>
        <dbReference type="ARBA" id="ARBA00022475"/>
    </source>
</evidence>
<keyword evidence="2" id="KW-1003">Cell membrane</keyword>
<dbReference type="GO" id="GO:0005524">
    <property type="term" value="F:ATP binding"/>
    <property type="evidence" value="ECO:0007669"/>
    <property type="project" value="UniProtKB-KW"/>
</dbReference>
<evidence type="ECO:0000256" key="3">
    <source>
        <dbReference type="ARBA" id="ARBA00022692"/>
    </source>
</evidence>
<dbReference type="Pfam" id="PF02687">
    <property type="entry name" value="FtsX"/>
    <property type="match status" value="1"/>
</dbReference>
<feature type="transmembrane region" description="Helical" evidence="7">
    <location>
        <begin position="336"/>
        <end position="363"/>
    </location>
</feature>
<dbReference type="PANTHER" id="PTHR30572:SF4">
    <property type="entry name" value="ABC TRANSPORTER PERMEASE YTRF"/>
    <property type="match status" value="1"/>
</dbReference>
<evidence type="ECO:0000256" key="5">
    <source>
        <dbReference type="ARBA" id="ARBA00023136"/>
    </source>
</evidence>
<keyword evidence="4 7" id="KW-1133">Transmembrane helix</keyword>
<dbReference type="PANTHER" id="PTHR30572">
    <property type="entry name" value="MEMBRANE COMPONENT OF TRANSPORTER-RELATED"/>
    <property type="match status" value="1"/>
</dbReference>
<proteinExistence type="inferred from homology"/>
<dbReference type="EC" id="3.6.3.-" evidence="10"/>
<keyword evidence="10" id="KW-0378">Hydrolase</keyword>
<comment type="caution">
    <text evidence="10">The sequence shown here is derived from an EMBL/GenBank/DDBJ whole genome shotgun (WGS) entry which is preliminary data.</text>
</comment>
<comment type="subcellular location">
    <subcellularLocation>
        <location evidence="1">Cell membrane</location>
        <topology evidence="1">Multi-pass membrane protein</topology>
    </subcellularLocation>
</comment>
<evidence type="ECO:0000256" key="1">
    <source>
        <dbReference type="ARBA" id="ARBA00004651"/>
    </source>
</evidence>
<keyword evidence="5 7" id="KW-0472">Membrane</keyword>